<organism evidence="1 2">
    <name type="scientific">Sphagnum troendelagicum</name>
    <dbReference type="NCBI Taxonomy" id="128251"/>
    <lineage>
        <taxon>Eukaryota</taxon>
        <taxon>Viridiplantae</taxon>
        <taxon>Streptophyta</taxon>
        <taxon>Embryophyta</taxon>
        <taxon>Bryophyta</taxon>
        <taxon>Sphagnophytina</taxon>
        <taxon>Sphagnopsida</taxon>
        <taxon>Sphagnales</taxon>
        <taxon>Sphagnaceae</taxon>
        <taxon>Sphagnum</taxon>
    </lineage>
</organism>
<evidence type="ECO:0008006" key="3">
    <source>
        <dbReference type="Google" id="ProtNLM"/>
    </source>
</evidence>
<name>A0ABP0TNI5_9BRYO</name>
<protein>
    <recommendedName>
        <fullName evidence="3">Ankyrin repeat protein</fullName>
    </recommendedName>
</protein>
<sequence>MAHNYLQLSLDVVRALVGPENAESQQLNASQCGALKTKLLETATSIQAFFDSLSPMDRRLYAKSCKTAAQEFYRVVKDAEAIIHSCCDKNWLQAALKLANNTETFVDVIFKLDWFTAVLGNLSRDVIPGDWNLPKYGATLIAEVDQAGMMREIERMLRVDAMDDRKNLRRRLGELQNGTEAVDLRQDVILHLLRITDPAAEDEQKTEKGDFLLTIEPKELRTIQVIGRGALGLCIK</sequence>
<dbReference type="Proteomes" id="UP001497512">
    <property type="component" value="Chromosome 13"/>
</dbReference>
<evidence type="ECO:0000313" key="2">
    <source>
        <dbReference type="Proteomes" id="UP001497512"/>
    </source>
</evidence>
<proteinExistence type="predicted"/>
<dbReference type="EMBL" id="OZ019905">
    <property type="protein sequence ID" value="CAK9201134.1"/>
    <property type="molecule type" value="Genomic_DNA"/>
</dbReference>
<keyword evidence="2" id="KW-1185">Reference proteome</keyword>
<evidence type="ECO:0000313" key="1">
    <source>
        <dbReference type="EMBL" id="CAK9201134.1"/>
    </source>
</evidence>
<reference evidence="1" key="1">
    <citation type="submission" date="2024-02" db="EMBL/GenBank/DDBJ databases">
        <authorList>
            <consortium name="ELIXIR-Norway"/>
            <consortium name="Elixir Norway"/>
        </authorList>
    </citation>
    <scope>NUCLEOTIDE SEQUENCE</scope>
</reference>
<accession>A0ABP0TNI5</accession>
<gene>
    <name evidence="1" type="ORF">CSSPTR1EN2_LOCUS5755</name>
</gene>